<feature type="domain" description="Sushi" evidence="12">
    <location>
        <begin position="2046"/>
        <end position="2103"/>
    </location>
</feature>
<feature type="domain" description="Sushi" evidence="12">
    <location>
        <begin position="1930"/>
        <end position="1987"/>
    </location>
</feature>
<feature type="disulfide bond" evidence="9">
    <location>
        <begin position="900"/>
        <end position="927"/>
    </location>
</feature>
<protein>
    <recommendedName>
        <fullName evidence="16">Sushi, von Willebrand factor type A, EGF and pentraxin domain containing 1</fullName>
    </recommendedName>
</protein>
<keyword evidence="6 8" id="KW-1015">Disulfide bond</keyword>
<feature type="domain" description="EGF-like" evidence="11">
    <location>
        <begin position="295"/>
        <end position="332"/>
    </location>
</feature>
<dbReference type="Pfam" id="PF00084">
    <property type="entry name" value="Sushi"/>
    <property type="match status" value="31"/>
</dbReference>
<feature type="domain" description="Sushi" evidence="12">
    <location>
        <begin position="1988"/>
        <end position="2045"/>
    </location>
</feature>
<evidence type="ECO:0000256" key="6">
    <source>
        <dbReference type="ARBA" id="ARBA00023157"/>
    </source>
</evidence>
<dbReference type="InterPro" id="IPR051277">
    <property type="entry name" value="SEZ6_CSMD_C4BPB_Regulators"/>
</dbReference>
<dbReference type="SMART" id="SM00032">
    <property type="entry name" value="CCP"/>
    <property type="match status" value="31"/>
</dbReference>
<comment type="subcellular location">
    <subcellularLocation>
        <location evidence="1">Secreted</location>
    </subcellularLocation>
</comment>
<accession>A0A7R8ZYN3</accession>
<feature type="disulfide bond" evidence="9">
    <location>
        <begin position="1546"/>
        <end position="1573"/>
    </location>
</feature>
<keyword evidence="7" id="KW-0325">Glycoprotein</keyword>
<dbReference type="PROSITE" id="PS01186">
    <property type="entry name" value="EGF_2"/>
    <property type="match status" value="4"/>
</dbReference>
<feature type="domain" description="Sushi" evidence="12">
    <location>
        <begin position="2104"/>
        <end position="2161"/>
    </location>
</feature>
<feature type="domain" description="Sushi" evidence="12">
    <location>
        <begin position="1635"/>
        <end position="1692"/>
    </location>
</feature>
<feature type="domain" description="Sushi" evidence="12">
    <location>
        <begin position="2462"/>
        <end position="2519"/>
    </location>
</feature>
<dbReference type="GO" id="GO:0007399">
    <property type="term" value="P:nervous system development"/>
    <property type="evidence" value="ECO:0007669"/>
    <property type="project" value="UniProtKB-ARBA"/>
</dbReference>
<feature type="disulfide bond" evidence="9">
    <location>
        <begin position="2074"/>
        <end position="2101"/>
    </location>
</feature>
<feature type="disulfide bond" evidence="9">
    <location>
        <begin position="781"/>
        <end position="808"/>
    </location>
</feature>
<dbReference type="SUPFAM" id="SSF57196">
    <property type="entry name" value="EGF/Laminin"/>
    <property type="match status" value="4"/>
</dbReference>
<dbReference type="InterPro" id="IPR001759">
    <property type="entry name" value="PTX_dom"/>
</dbReference>
<dbReference type="PROSITE" id="PS00022">
    <property type="entry name" value="EGF_1"/>
    <property type="match status" value="6"/>
</dbReference>
<feature type="domain" description="Sushi" evidence="12">
    <location>
        <begin position="1576"/>
        <end position="1634"/>
    </location>
</feature>
<dbReference type="EMBL" id="LR899693">
    <property type="protein sequence ID" value="CAD7241776.1"/>
    <property type="molecule type" value="Genomic_DNA"/>
</dbReference>
<reference evidence="14" key="1">
    <citation type="submission" date="2020-11" db="EMBL/GenBank/DDBJ databases">
        <authorList>
            <person name="Tran Van P."/>
        </authorList>
    </citation>
    <scope>NUCLEOTIDE SEQUENCE</scope>
</reference>
<feature type="disulfide bond" evidence="9">
    <location>
        <begin position="1482"/>
        <end position="1509"/>
    </location>
</feature>
<dbReference type="InterPro" id="IPR009030">
    <property type="entry name" value="Growth_fac_rcpt_cys_sf"/>
</dbReference>
<feature type="disulfide bond" evidence="9">
    <location>
        <begin position="1424"/>
        <end position="1451"/>
    </location>
</feature>
<evidence type="ECO:0000256" key="4">
    <source>
        <dbReference type="ARBA" id="ARBA00022729"/>
    </source>
</evidence>
<feature type="domain" description="Sushi" evidence="12">
    <location>
        <begin position="1336"/>
        <end position="1394"/>
    </location>
</feature>
<dbReference type="PANTHER" id="PTHR45656">
    <property type="entry name" value="PROTEIN CBR-CLEC-78"/>
    <property type="match status" value="1"/>
</dbReference>
<feature type="disulfide bond" evidence="9">
    <location>
        <begin position="1605"/>
        <end position="1632"/>
    </location>
</feature>
<feature type="domain" description="Sushi" evidence="12">
    <location>
        <begin position="1163"/>
        <end position="1225"/>
    </location>
</feature>
<feature type="domain" description="Sushi" evidence="12">
    <location>
        <begin position="1041"/>
        <end position="1104"/>
    </location>
</feature>
<dbReference type="InterPro" id="IPR035976">
    <property type="entry name" value="Sushi/SCR/CCP_sf"/>
</dbReference>
<dbReference type="InterPro" id="IPR018097">
    <property type="entry name" value="EGF_Ca-bd_CS"/>
</dbReference>
<feature type="disulfide bond" evidence="9">
    <location>
        <begin position="1196"/>
        <end position="1223"/>
    </location>
</feature>
<evidence type="ECO:0000259" key="13">
    <source>
        <dbReference type="PROSITE" id="PS51828"/>
    </source>
</evidence>
<keyword evidence="3 8" id="KW-0245">EGF-like domain</keyword>
<dbReference type="Pfam" id="PF00354">
    <property type="entry name" value="Pentaxin"/>
    <property type="match status" value="1"/>
</dbReference>
<dbReference type="GO" id="GO:0005576">
    <property type="term" value="C:extracellular region"/>
    <property type="evidence" value="ECO:0007669"/>
    <property type="project" value="UniProtKB-SubCell"/>
</dbReference>
<dbReference type="PROSITE" id="PS50923">
    <property type="entry name" value="SUSHI"/>
    <property type="match status" value="29"/>
</dbReference>
<dbReference type="Gene3D" id="2.10.25.10">
    <property type="entry name" value="Laminin"/>
    <property type="match status" value="6"/>
</dbReference>
<feature type="domain" description="EGF-like" evidence="11">
    <location>
        <begin position="257"/>
        <end position="293"/>
    </location>
</feature>
<dbReference type="FunFam" id="2.10.25.10:FF:000255">
    <property type="entry name" value="Sushi, nidogen and EGF-like domains 1"/>
    <property type="match status" value="1"/>
</dbReference>
<feature type="domain" description="Pentraxin (PTX)" evidence="13">
    <location>
        <begin position="487"/>
        <end position="687"/>
    </location>
</feature>
<evidence type="ECO:0000256" key="3">
    <source>
        <dbReference type="ARBA" id="ARBA00022536"/>
    </source>
</evidence>
<feature type="disulfide bond" evidence="9">
    <location>
        <begin position="1075"/>
        <end position="1102"/>
    </location>
</feature>
<feature type="disulfide bond" evidence="8">
    <location>
        <begin position="322"/>
        <end position="331"/>
    </location>
</feature>
<dbReference type="EMBL" id="CAJPEV010000176">
    <property type="protein sequence ID" value="CAG0881841.1"/>
    <property type="molecule type" value="Genomic_DNA"/>
</dbReference>
<feature type="disulfide bond" evidence="9">
    <location>
        <begin position="1306"/>
        <end position="1333"/>
    </location>
</feature>
<feature type="domain" description="Sushi" evidence="12">
    <location>
        <begin position="1395"/>
        <end position="1453"/>
    </location>
</feature>
<dbReference type="PROSITE" id="PS01187">
    <property type="entry name" value="EGF_CA"/>
    <property type="match status" value="2"/>
</dbReference>
<evidence type="ECO:0000259" key="12">
    <source>
        <dbReference type="PROSITE" id="PS50923"/>
    </source>
</evidence>
<feature type="disulfide bond" evidence="9">
    <location>
        <begin position="1365"/>
        <end position="1392"/>
    </location>
</feature>
<feature type="domain" description="Sushi" evidence="12">
    <location>
        <begin position="751"/>
        <end position="810"/>
    </location>
</feature>
<keyword evidence="2" id="KW-0964">Secreted</keyword>
<feature type="disulfide bond" evidence="8">
    <location>
        <begin position="283"/>
        <end position="292"/>
    </location>
</feature>
<feature type="domain" description="Sushi" evidence="12">
    <location>
        <begin position="1804"/>
        <end position="1871"/>
    </location>
</feature>
<feature type="domain" description="EGF-like" evidence="11">
    <location>
        <begin position="372"/>
        <end position="410"/>
    </location>
</feature>
<dbReference type="PANTHER" id="PTHR45656:SF4">
    <property type="entry name" value="PROTEIN CBR-CLEC-78"/>
    <property type="match status" value="1"/>
</dbReference>
<feature type="disulfide bond" evidence="9">
    <location>
        <begin position="958"/>
        <end position="985"/>
    </location>
</feature>
<dbReference type="SMART" id="SM00181">
    <property type="entry name" value="EGF"/>
    <property type="match status" value="6"/>
</dbReference>
<dbReference type="Pfam" id="PF07699">
    <property type="entry name" value="Ephrin_rec_like"/>
    <property type="match status" value="1"/>
</dbReference>
<feature type="disulfide bond" evidence="9">
    <location>
        <begin position="1774"/>
        <end position="1801"/>
    </location>
</feature>
<dbReference type="PROSITE" id="PS00010">
    <property type="entry name" value="ASX_HYDROXYL"/>
    <property type="match status" value="2"/>
</dbReference>
<feature type="domain" description="EGF-like" evidence="11">
    <location>
        <begin position="412"/>
        <end position="448"/>
    </location>
</feature>
<feature type="domain" description="Sushi" evidence="12">
    <location>
        <begin position="2340"/>
        <end position="2403"/>
    </location>
</feature>
<feature type="domain" description="Sushi" evidence="12">
    <location>
        <begin position="1512"/>
        <end position="1575"/>
    </location>
</feature>
<dbReference type="InterPro" id="IPR001881">
    <property type="entry name" value="EGF-like_Ca-bd_dom"/>
</dbReference>
<evidence type="ECO:0000256" key="1">
    <source>
        <dbReference type="ARBA" id="ARBA00004613"/>
    </source>
</evidence>
<feature type="domain" description="Sushi" evidence="12">
    <location>
        <begin position="1746"/>
        <end position="1803"/>
    </location>
</feature>
<feature type="domain" description="Sushi" evidence="12">
    <location>
        <begin position="2404"/>
        <end position="2461"/>
    </location>
</feature>
<feature type="domain" description="Sushi" evidence="12">
    <location>
        <begin position="930"/>
        <end position="987"/>
    </location>
</feature>
<dbReference type="SMART" id="SM01411">
    <property type="entry name" value="Ephrin_rec_like"/>
    <property type="match status" value="2"/>
</dbReference>
<feature type="chain" id="PRO_5036209559" description="Sushi, von Willebrand factor type A, EGF and pentraxin domain containing 1" evidence="10">
    <location>
        <begin position="16"/>
        <end position="2642"/>
    </location>
</feature>
<feature type="disulfide bond" evidence="9">
    <location>
        <begin position="2132"/>
        <end position="2159"/>
    </location>
</feature>
<dbReference type="Pfam" id="PF00008">
    <property type="entry name" value="EGF"/>
    <property type="match status" value="6"/>
</dbReference>
<feature type="disulfide bond" evidence="8">
    <location>
        <begin position="438"/>
        <end position="447"/>
    </location>
</feature>
<dbReference type="SUPFAM" id="SSF49899">
    <property type="entry name" value="Concanavalin A-like lectins/glucanases"/>
    <property type="match status" value="1"/>
</dbReference>
<dbReference type="Gene3D" id="2.60.120.200">
    <property type="match status" value="1"/>
</dbReference>
<feature type="domain" description="Sushi" evidence="12">
    <location>
        <begin position="2521"/>
        <end position="2584"/>
    </location>
</feature>
<dbReference type="InterPro" id="IPR000152">
    <property type="entry name" value="EGF-type_Asp/Asn_hydroxyl_site"/>
</dbReference>
<feature type="disulfide bond" evidence="9">
    <location>
        <begin position="2555"/>
        <end position="2582"/>
    </location>
</feature>
<dbReference type="CDD" id="cd00054">
    <property type="entry name" value="EGF_CA"/>
    <property type="match status" value="6"/>
</dbReference>
<feature type="disulfide bond" evidence="9">
    <location>
        <begin position="2432"/>
        <end position="2459"/>
    </location>
</feature>
<dbReference type="CDD" id="cd00033">
    <property type="entry name" value="CCP"/>
    <property type="match status" value="29"/>
</dbReference>
<dbReference type="InterPro" id="IPR000742">
    <property type="entry name" value="EGF"/>
</dbReference>
<evidence type="ECO:0000256" key="7">
    <source>
        <dbReference type="ARBA" id="ARBA00023180"/>
    </source>
</evidence>
<evidence type="ECO:0000256" key="8">
    <source>
        <dbReference type="PROSITE-ProRule" id="PRU00076"/>
    </source>
</evidence>
<feature type="domain" description="Sushi" evidence="12">
    <location>
        <begin position="688"/>
        <end position="750"/>
    </location>
</feature>
<dbReference type="PROSITE" id="PS50026">
    <property type="entry name" value="EGF_3"/>
    <property type="match status" value="6"/>
</dbReference>
<dbReference type="OrthoDB" id="6376257at2759"/>
<feature type="disulfide bond" evidence="9">
    <location>
        <begin position="1900"/>
        <end position="1927"/>
    </location>
</feature>
<dbReference type="GO" id="GO:0005509">
    <property type="term" value="F:calcium ion binding"/>
    <property type="evidence" value="ECO:0007669"/>
    <property type="project" value="InterPro"/>
</dbReference>
<dbReference type="FunFam" id="2.10.25.10:FF:000045">
    <property type="entry name" value="Slit guidance ligand 2"/>
    <property type="match status" value="1"/>
</dbReference>
<organism evidence="14">
    <name type="scientific">Darwinula stevensoni</name>
    <dbReference type="NCBI Taxonomy" id="69355"/>
    <lineage>
        <taxon>Eukaryota</taxon>
        <taxon>Metazoa</taxon>
        <taxon>Ecdysozoa</taxon>
        <taxon>Arthropoda</taxon>
        <taxon>Crustacea</taxon>
        <taxon>Oligostraca</taxon>
        <taxon>Ostracoda</taxon>
        <taxon>Podocopa</taxon>
        <taxon>Podocopida</taxon>
        <taxon>Darwinulocopina</taxon>
        <taxon>Darwinuloidea</taxon>
        <taxon>Darwinulidae</taxon>
        <taxon>Darwinula</taxon>
    </lineage>
</organism>
<feature type="disulfide bond" evidence="9">
    <location>
        <begin position="841"/>
        <end position="868"/>
    </location>
</feature>
<comment type="caution">
    <text evidence="8">Lacks conserved residue(s) required for the propagation of feature annotation.</text>
</comment>
<feature type="disulfide bond" evidence="9">
    <location>
        <begin position="2490"/>
        <end position="2517"/>
    </location>
</feature>
<feature type="disulfide bond" evidence="9">
    <location>
        <begin position="1958"/>
        <end position="1985"/>
    </location>
</feature>
<evidence type="ECO:0000259" key="11">
    <source>
        <dbReference type="PROSITE" id="PS50026"/>
    </source>
</evidence>
<keyword evidence="15" id="KW-1185">Reference proteome</keyword>
<sequence>FFLVVVVAADNVVEAGVIDVNPEALNVSCVDHLLVGQVGVRLGWLVREKLGELCGNSLECDVAVTSSSCQTLRGRLQEETNEVLKRRKREESSALDLSDWGPLGNDSIRYRFQMTGRKRRAMPEDEFQREVARVKASLKEAAGQRELDLVLGGNVLETRRVLFVAGEEGFLCPRGAVAVERSCQGCPPGWVSSTGLSPCDPCPRGSFQSGFLETACVVCPGNAGTAATGASSYYDCLLEHSRSAVSLEELKSFGTLEYNECFRDPCKNGGTCEALETGFTCHCDPSHSGPRCEDPWDPCTSFPCLNGGTCARDGARGFRCVCPDSFAGSECETEVDACAEEPCLNGGTCVSEGLFYTCLCPRGYSGPECKNAVDHCASNPCSNEGTCIAHEEDDGFRCACREGFSGATCEDDIDDCLGFPCLNGGTCHDALDGYRCACSPGYAGENCEVDVDECSSDPCSVGSTCLDLASGFQCLCQTGFAGPKCDQRLPENFVLKFDGGGWVEMGTFPRDLAEISACFWMRTEDTVRYGTPFSYATAAFHNAFTLSDYTGLTLYVNDRKAVSDVKVNDGKWHLVCVSWTSSGGHWHIYVDGNSAATGKGLADGSRVPGRGSLILGQEQDSVGGSFSATEELIGELTWVQFFPFALGEDEARSMPVACGPVEGHVVAWSSAALGLRGEITIVESAFCEGCPWPAVPTNGNYSSGDFSLALGGTGSVLAYSCRDGFRLKGASTRICLADGTWSLTDPECAGEHCSFPGYLPNGTVSETRLSYAFEDTIQYSCHTGFALIGNNQRRCLENGSWNGEPPLCKKIQCLKDWTSKSGKATPSRDAYDVGTSVDFRCDPGHVAEGASTIACLEDGTWDDLAPTCQPTRCTAPPIVPHGFPVDFGPMTPGDDLKFSCETGYRIQDVDRIRCGQNGRWTGEYPKCEPVACPEPPRVPNAEYEVGDQNYGGTVVYACGEGFSPSGRTVLRCEADARWEDVDLYCRPVECGSLQGPEGGRVTSTGDSLGDVASYSCDLDLLLRGDAQRTCQKNGNWSGSTPRCIRPSCVAGPAIENAVRSSEGPWEAGETVKTNCLPGFGLLGDETLKCEEKGRWGGEIPLCVPLRCPAPEGVQRGKYQVVVEPGSADRFVAFARALEKIQRNSSRWSGMKTFKYGDLDLELQVSGETKEFSVNRTVGSLKSGKTFFHGSKVEYSCEPGYELRGNRLRKCTENQTWDGEVPRCVKLKCPPIGNIQHGLAVLDPESDRVHYRCDEGYRLVGDDSKTCSEADRKPSCRRNTCSRPGEIPHGKMNVSGLEVGSTVTYECNAGYTLTGTARRTCGSTGAWDGIQPVCSLGTCSIPEIIDNGLIAFSGSLNVGSVIEYDCEEGYELVGVQVRTCKADGSWTDRQPSCNLIYCPPVPAMIPNGFSIGSDFSFASIVQFQCDSGYEVKGSDMIKCTGSKRWSDEIPECRRVRCRHPGKLPNGKLTEGVFYFEDLATYRCDPGYETVGKAQRQCQADRSWSGKVPQCVPRRCPPLPPLNNGNVTYVQASPAVPLVFGSRARLGCEEGHRLIGDGERVCGEDGRWEGDEPICSLVVCPPLEGSDVLLIDDVRSRTVGTEVAFRCEPGYTTDEKTLAICNSSGSWSISPPKCVRKSCQKLEAPVNGSMVGDAFEYGGEVGFTCDEGFELLGESRLICNENAVWNAAVPICKIISCPAPPSITNGIIEALESSIRYGCDPGFFLVGDATIRCEKGKWAPAPPSCEIVQCPPPPKVRDANQIGSKYTFGQTVKYECVRGNRLEGPSSLKCSERGEWTPEPPVCSPITCSKPVSIAHGDWESITSTTTNVIPYPEFGYGHEIRYRCERGYNTTDEATVNCTDQGWSSPPPTCHLITCQPLRKPENAYLSSEDGAFGSEVEYGCEAGHRLVGVKRRRCDETGLWSGEEPACRPVECPPLSPISEGFVDATGFAYGDTVSYRCRETHALVGSMTRRCVENGDWSGAPPVCQEINCPWPQGIQNGVTDVNSTLVGQIARYACDRGYELLGSRTSTCLSNRTWSGKEPSCEAISCVSPSPPSHGNVKAKSLRFGSSAEYVCDEDHTLQGDKIRICQHDGTWSGDEPHCIPIVCPIPSDVKDGGWDSSSYFSGSYATLNCERGYEPRDGKQRIKCSKGEWEKDIPSCTKKKCGKPQDIPNGFYNGTSWLFGDYIQYACQEGHVLKGEEWMRCTESGWEPKQDIQCEPVECPVIPSYPHATKASNLPGTGGSLTSYGSIVQYACEKGYENQEAGVIVCGPDGKWLGKGAECRIPDCGPPPDVPHARKEQDPAKFVVRYSCEKGYSLLGKSEVLCRDGQWEPASTVCQPVSCGMPPTVLNGRYLVTSSSYGSKAILACIKGYKTAEDTHSLTCGASESWEINDSNDVHPQCLPVECPRLDTPAHGKVSWNNLTFGGEAIFSCEPGFQVFGESEAFCDHDGKWNHPPPTCSRKRCPELRRPDHSYVISTGQQFGDEVQFECDAGYRLEGRGSLTCTEHGTWDGPQPRCVEASGCAVPRDQELPALVVPLTAKGAAYQAGESLVLQCQQGYFARGDLSMHCTSAGTWTLPRGTCQRNCGLPIQRGGARIIGVYFLPNHRVAYSCPQDAYHEILSDKTTVTRDGALTPRSVNTIQ</sequence>
<dbReference type="Gene3D" id="2.10.50.10">
    <property type="entry name" value="Tumor Necrosis Factor Receptor, subunit A, domain 2"/>
    <property type="match status" value="1"/>
</dbReference>
<name>A0A7R8ZYN3_9CRUS</name>
<proteinExistence type="predicted"/>
<dbReference type="SMART" id="SM00159">
    <property type="entry name" value="PTX"/>
    <property type="match status" value="1"/>
</dbReference>
<dbReference type="Proteomes" id="UP000677054">
    <property type="component" value="Unassembled WGS sequence"/>
</dbReference>
<feature type="disulfide bond" evidence="8">
    <location>
        <begin position="476"/>
        <end position="485"/>
    </location>
</feature>
<evidence type="ECO:0000256" key="10">
    <source>
        <dbReference type="SAM" id="SignalP"/>
    </source>
</evidence>
<feature type="non-terminal residue" evidence="14">
    <location>
        <position position="1"/>
    </location>
</feature>
<evidence type="ECO:0000256" key="2">
    <source>
        <dbReference type="ARBA" id="ARBA00022525"/>
    </source>
</evidence>
<feature type="domain" description="Sushi" evidence="12">
    <location>
        <begin position="2285"/>
        <end position="2339"/>
    </location>
</feature>
<feature type="domain" description="Sushi" evidence="12">
    <location>
        <begin position="871"/>
        <end position="929"/>
    </location>
</feature>
<feature type="domain" description="Sushi" evidence="12">
    <location>
        <begin position="1693"/>
        <end position="1745"/>
    </location>
</feature>
<dbReference type="PROSITE" id="PS51828">
    <property type="entry name" value="PTX_2"/>
    <property type="match status" value="1"/>
</dbReference>
<feature type="disulfide bond" evidence="8">
    <location>
        <begin position="360"/>
        <end position="369"/>
    </location>
</feature>
<feature type="disulfide bond" evidence="8">
    <location>
        <begin position="381"/>
        <end position="398"/>
    </location>
</feature>
<dbReference type="Gene3D" id="2.10.70.10">
    <property type="entry name" value="Complement Module, domain 1"/>
    <property type="match status" value="31"/>
</dbReference>
<feature type="disulfide bond" evidence="9">
    <location>
        <begin position="2016"/>
        <end position="2043"/>
    </location>
</feature>
<feature type="domain" description="Sushi" evidence="12">
    <location>
        <begin position="1454"/>
        <end position="1511"/>
    </location>
</feature>
<keyword evidence="5" id="KW-0677">Repeat</keyword>
<dbReference type="InterPro" id="IPR011641">
    <property type="entry name" value="Tyr-kin_ephrin_A/B_rcpt-like"/>
</dbReference>
<evidence type="ECO:0008006" key="16">
    <source>
        <dbReference type="Google" id="ProtNLM"/>
    </source>
</evidence>
<dbReference type="SUPFAM" id="SSF57184">
    <property type="entry name" value="Growth factor receptor domain"/>
    <property type="match status" value="1"/>
</dbReference>
<feature type="signal peptide" evidence="10">
    <location>
        <begin position="1"/>
        <end position="15"/>
    </location>
</feature>
<feature type="domain" description="Sushi" evidence="12">
    <location>
        <begin position="2220"/>
        <end position="2284"/>
    </location>
</feature>
<dbReference type="SUPFAM" id="SSF57535">
    <property type="entry name" value="Complement control module/SCR domain"/>
    <property type="match status" value="31"/>
</dbReference>
<feature type="domain" description="Sushi" evidence="12">
    <location>
        <begin position="1278"/>
        <end position="1335"/>
    </location>
</feature>
<keyword evidence="4 10" id="KW-0732">Signal</keyword>
<evidence type="ECO:0000313" key="15">
    <source>
        <dbReference type="Proteomes" id="UP000677054"/>
    </source>
</evidence>
<dbReference type="InterPro" id="IPR013320">
    <property type="entry name" value="ConA-like_dom_sf"/>
</dbReference>
<feature type="domain" description="EGF-like" evidence="11">
    <location>
        <begin position="334"/>
        <end position="370"/>
    </location>
</feature>
<dbReference type="SMART" id="SM00179">
    <property type="entry name" value="EGF_CA"/>
    <property type="match status" value="6"/>
</dbReference>
<keyword evidence="9" id="KW-0768">Sushi</keyword>
<feature type="disulfide bond" evidence="9">
    <location>
        <begin position="1663"/>
        <end position="1690"/>
    </location>
</feature>
<feature type="disulfide bond" evidence="9">
    <location>
        <begin position="2255"/>
        <end position="2282"/>
    </location>
</feature>
<dbReference type="FunFam" id="2.10.25.10:FF:000004">
    <property type="entry name" value="Neurogenic locus notch 1"/>
    <property type="match status" value="2"/>
</dbReference>
<dbReference type="PRINTS" id="PR00895">
    <property type="entry name" value="PENTAXIN"/>
</dbReference>
<evidence type="ECO:0000256" key="9">
    <source>
        <dbReference type="PROSITE-ProRule" id="PRU00302"/>
    </source>
</evidence>
<feature type="domain" description="Sushi" evidence="12">
    <location>
        <begin position="1872"/>
        <end position="1929"/>
    </location>
</feature>
<evidence type="ECO:0000313" key="14">
    <source>
        <dbReference type="EMBL" id="CAD7241776.1"/>
    </source>
</evidence>
<gene>
    <name evidence="14" type="ORF">DSTB1V02_LOCUS1756</name>
</gene>
<feature type="disulfide bond" evidence="9">
    <location>
        <begin position="721"/>
        <end position="748"/>
    </location>
</feature>
<feature type="domain" description="Sushi" evidence="12">
    <location>
        <begin position="2162"/>
        <end position="2219"/>
    </location>
</feature>
<feature type="disulfide bond" evidence="9">
    <location>
        <begin position="2190"/>
        <end position="2217"/>
    </location>
</feature>
<evidence type="ECO:0000256" key="5">
    <source>
        <dbReference type="ARBA" id="ARBA00022737"/>
    </source>
</evidence>
<feature type="disulfide bond" evidence="8">
    <location>
        <begin position="400"/>
        <end position="409"/>
    </location>
</feature>
<dbReference type="InterPro" id="IPR000436">
    <property type="entry name" value="Sushi_SCR_CCP_dom"/>
</dbReference>
<feature type="domain" description="EGF-like" evidence="11">
    <location>
        <begin position="450"/>
        <end position="486"/>
    </location>
</feature>
<feature type="domain" description="Sushi" evidence="12">
    <location>
        <begin position="811"/>
        <end position="870"/>
    </location>
</feature>